<evidence type="ECO:0000313" key="3">
    <source>
        <dbReference type="EMBL" id="EGS23022.1"/>
    </source>
</evidence>
<evidence type="ECO:0000256" key="2">
    <source>
        <dbReference type="SAM" id="MobiDB-lite"/>
    </source>
</evidence>
<keyword evidence="4" id="KW-1185">Reference proteome</keyword>
<organism evidence="4">
    <name type="scientific">Chaetomium thermophilum (strain DSM 1495 / CBS 144.50 / IMI 039719)</name>
    <name type="common">Thermochaetoides thermophila</name>
    <dbReference type="NCBI Taxonomy" id="759272"/>
    <lineage>
        <taxon>Eukaryota</taxon>
        <taxon>Fungi</taxon>
        <taxon>Dikarya</taxon>
        <taxon>Ascomycota</taxon>
        <taxon>Pezizomycotina</taxon>
        <taxon>Sordariomycetes</taxon>
        <taxon>Sordariomycetidae</taxon>
        <taxon>Sordariales</taxon>
        <taxon>Chaetomiaceae</taxon>
        <taxon>Thermochaetoides</taxon>
    </lineage>
</organism>
<dbReference type="Proteomes" id="UP000008066">
    <property type="component" value="Unassembled WGS sequence"/>
</dbReference>
<gene>
    <name evidence="3" type="ORF">CTHT_0015040</name>
</gene>
<dbReference type="HOGENOM" id="CLU_918280_0_0_1"/>
<dbReference type="EMBL" id="GL988039">
    <property type="protein sequence ID" value="EGS23022.1"/>
    <property type="molecule type" value="Genomic_DNA"/>
</dbReference>
<proteinExistence type="predicted"/>
<name>G0S1W2_CHATD</name>
<reference evidence="3 4" key="1">
    <citation type="journal article" date="2011" name="Cell">
        <title>Insight into structure and assembly of the nuclear pore complex by utilizing the genome of a eukaryotic thermophile.</title>
        <authorList>
            <person name="Amlacher S."/>
            <person name="Sarges P."/>
            <person name="Flemming D."/>
            <person name="van Noort V."/>
            <person name="Kunze R."/>
            <person name="Devos D.P."/>
            <person name="Arumugam M."/>
            <person name="Bork P."/>
            <person name="Hurt E."/>
        </authorList>
    </citation>
    <scope>NUCLEOTIDE SEQUENCE [LARGE SCALE GENOMIC DNA]</scope>
    <source>
        <strain evidence="4">DSM 1495 / CBS 144.50 / IMI 039719</strain>
    </source>
</reference>
<dbReference type="KEGG" id="cthr:CTHT_0015040"/>
<accession>G0S1W2</accession>
<feature type="coiled-coil region" evidence="1">
    <location>
        <begin position="223"/>
        <end position="253"/>
    </location>
</feature>
<dbReference type="RefSeq" id="XP_006692014.1">
    <property type="nucleotide sequence ID" value="XM_006691951.1"/>
</dbReference>
<evidence type="ECO:0000313" key="4">
    <source>
        <dbReference type="Proteomes" id="UP000008066"/>
    </source>
</evidence>
<sequence length="303" mass="36006">MFKPSIPLPSWAEPALNHEDAQGHPDYSIIDYRRKKVLWSVMWTAGNDEELVRFQFETAKKLVLDQLTMDGPKTASANFINWMIDRKWWMLIHPKLPFTFKQPPHMYRGLQGGEIERYYQQRERKARYNYDMWLAAYKHRAISYQRFIVCAQASKRKADSDFDMRPKKRIKLKQHPARVSATSMLSAPGRTGFDSLVRLINFRQQDAIFAMFHKREITLAYKEKALKEKEMDLEKKRIELEEKEAELVAYARGLKKRKAEFEHSLVSWTTAFKLWEQKWSKQDKVIPDPEPKNQNPSQWPLNP</sequence>
<feature type="compositionally biased region" description="Polar residues" evidence="2">
    <location>
        <begin position="292"/>
        <end position="303"/>
    </location>
</feature>
<dbReference type="GeneID" id="18255542"/>
<protein>
    <submittedName>
        <fullName evidence="3">Uncharacterized protein</fullName>
    </submittedName>
</protein>
<keyword evidence="1" id="KW-0175">Coiled coil</keyword>
<feature type="region of interest" description="Disordered" evidence="2">
    <location>
        <begin position="283"/>
        <end position="303"/>
    </location>
</feature>
<evidence type="ECO:0000256" key="1">
    <source>
        <dbReference type="SAM" id="Coils"/>
    </source>
</evidence>
<dbReference type="AlphaFoldDB" id="G0S1W2"/>